<feature type="binding site" evidence="4">
    <location>
        <position position="229"/>
    </location>
    <ligand>
        <name>a divalent metal cation</name>
        <dbReference type="ChEBI" id="CHEBI:60240"/>
        <label>1</label>
    </ligand>
</feature>
<dbReference type="GO" id="GO:0046872">
    <property type="term" value="F:metal ion binding"/>
    <property type="evidence" value="ECO:0007669"/>
    <property type="project" value="UniProtKB-KW"/>
</dbReference>
<dbReference type="FunFam" id="3.40.1390.30:FF:000001">
    <property type="entry name" value="GTP cyclohydrolase 1 type 2"/>
    <property type="match status" value="1"/>
</dbReference>
<evidence type="ECO:0000256" key="2">
    <source>
        <dbReference type="ARBA" id="ARBA00022112"/>
    </source>
</evidence>
<evidence type="ECO:0000256" key="1">
    <source>
        <dbReference type="ARBA" id="ARBA00006964"/>
    </source>
</evidence>
<dbReference type="Pfam" id="PF01784">
    <property type="entry name" value="DUF34_NIF3"/>
    <property type="match status" value="1"/>
</dbReference>
<evidence type="ECO:0000313" key="6">
    <source>
        <dbReference type="Proteomes" id="UP000184035"/>
    </source>
</evidence>
<dbReference type="Gene3D" id="3.40.1390.30">
    <property type="entry name" value="NIF3 (NGG1p interacting factor 3)-like"/>
    <property type="match status" value="2"/>
</dbReference>
<evidence type="ECO:0000256" key="3">
    <source>
        <dbReference type="ARBA" id="ARBA00022723"/>
    </source>
</evidence>
<reference evidence="5 6" key="1">
    <citation type="submission" date="2016-11" db="EMBL/GenBank/DDBJ databases">
        <authorList>
            <person name="Jaros S."/>
            <person name="Januszkiewicz K."/>
            <person name="Wedrychowicz H."/>
        </authorList>
    </citation>
    <scope>NUCLEOTIDE SEQUENCE [LARGE SCALE GENOMIC DNA]</scope>
    <source>
        <strain evidence="5 6">DSM 2631</strain>
    </source>
</reference>
<feature type="binding site" evidence="4">
    <location>
        <position position="65"/>
    </location>
    <ligand>
        <name>a divalent metal cation</name>
        <dbReference type="ChEBI" id="CHEBI:60240"/>
        <label>1</label>
    </ligand>
</feature>
<dbReference type="OrthoDB" id="9792792at2"/>
<evidence type="ECO:0000256" key="4">
    <source>
        <dbReference type="PIRSR" id="PIRSR602678-1"/>
    </source>
</evidence>
<dbReference type="SUPFAM" id="SSF102705">
    <property type="entry name" value="NIF3 (NGG1p interacting factor 3)-like"/>
    <property type="match status" value="1"/>
</dbReference>
<dbReference type="PANTHER" id="PTHR13799">
    <property type="entry name" value="NGG1 INTERACTING FACTOR 3"/>
    <property type="match status" value="1"/>
</dbReference>
<protein>
    <recommendedName>
        <fullName evidence="2">GTP cyclohydrolase 1 type 2 homolog</fullName>
    </recommendedName>
</protein>
<dbReference type="GO" id="GO:0005737">
    <property type="term" value="C:cytoplasm"/>
    <property type="evidence" value="ECO:0007669"/>
    <property type="project" value="TreeGrafter"/>
</dbReference>
<gene>
    <name evidence="5" type="ORF">SAMN05443638_13025</name>
</gene>
<feature type="binding site" evidence="4">
    <location>
        <position position="104"/>
    </location>
    <ligand>
        <name>a divalent metal cation</name>
        <dbReference type="ChEBI" id="CHEBI:60240"/>
        <label>1</label>
    </ligand>
</feature>
<dbReference type="EMBL" id="FQVM01000030">
    <property type="protein sequence ID" value="SHF07719.1"/>
    <property type="molecule type" value="Genomic_DNA"/>
</dbReference>
<comment type="similarity">
    <text evidence="1">Belongs to the GTP cyclohydrolase I type 2/NIF3 family.</text>
</comment>
<dbReference type="InterPro" id="IPR002678">
    <property type="entry name" value="DUF34/NIF3"/>
</dbReference>
<feature type="binding site" evidence="4">
    <location>
        <position position="66"/>
    </location>
    <ligand>
        <name>a divalent metal cation</name>
        <dbReference type="ChEBI" id="CHEBI:60240"/>
        <label>1</label>
    </ligand>
</feature>
<sequence>MMKVKELEKVLENIVPANLKESYDNVGLMVGDREAEVNKVLLALDCTLDVIEEGKKENVDIIITHHPLLFKKPSTITTDTLLGKKIIELIKNNINLYSLHTNLDSVQNGMNDTIVSLLGFKSSKIIEKSSQDENAGIGRIVNLDKEITLKDVIDIVKDKLKIKDLRYAGNLEKKIKTIAIINGSGQDFFNKAKYLGADCIITGDTTYHFVSDFKEMKIGIIDIGHFGSEWITFLEVAKNLIIKELKDKDSNLEFLISKKTKDPYNFI</sequence>
<dbReference type="AlphaFoldDB" id="A0A1M4YPH0"/>
<feature type="binding site" evidence="4">
    <location>
        <position position="225"/>
    </location>
    <ligand>
        <name>a divalent metal cation</name>
        <dbReference type="ChEBI" id="CHEBI:60240"/>
        <label>1</label>
    </ligand>
</feature>
<dbReference type="InterPro" id="IPR036069">
    <property type="entry name" value="DUF34/NIF3_sf"/>
</dbReference>
<evidence type="ECO:0000313" key="5">
    <source>
        <dbReference type="EMBL" id="SHF07719.1"/>
    </source>
</evidence>
<proteinExistence type="inferred from homology"/>
<keyword evidence="6" id="KW-1185">Reference proteome</keyword>
<name>A0A1M4YPH0_9CLOT</name>
<dbReference type="STRING" id="1533.SAMN05443638_13025"/>
<dbReference type="NCBIfam" id="TIGR00486">
    <property type="entry name" value="YbgI_SA1388"/>
    <property type="match status" value="1"/>
</dbReference>
<accession>A0A1M4YPH0</accession>
<organism evidence="5 6">
    <name type="scientific">Clostridium fallax</name>
    <dbReference type="NCBI Taxonomy" id="1533"/>
    <lineage>
        <taxon>Bacteria</taxon>
        <taxon>Bacillati</taxon>
        <taxon>Bacillota</taxon>
        <taxon>Clostridia</taxon>
        <taxon>Eubacteriales</taxon>
        <taxon>Clostridiaceae</taxon>
        <taxon>Clostridium</taxon>
    </lineage>
</organism>
<dbReference type="Proteomes" id="UP000184035">
    <property type="component" value="Unassembled WGS sequence"/>
</dbReference>
<dbReference type="PANTHER" id="PTHR13799:SF14">
    <property type="entry name" value="GTP CYCLOHYDROLASE 1 TYPE 2 HOMOLOG"/>
    <property type="match status" value="1"/>
</dbReference>
<keyword evidence="3 4" id="KW-0479">Metal-binding</keyword>